<reference evidence="1 2" key="1">
    <citation type="submission" date="2018-06" db="EMBL/GenBank/DDBJ databases">
        <title>Genomic Encyclopedia of Type Strains, Phase IV (KMG-IV): sequencing the most valuable type-strain genomes for metagenomic binning, comparative biology and taxonomic classification.</title>
        <authorList>
            <person name="Goeker M."/>
        </authorList>
    </citation>
    <scope>NUCLEOTIDE SEQUENCE [LARGE SCALE GENOMIC DNA]</scope>
    <source>
        <strain evidence="1 2">DSM 18048</strain>
    </source>
</reference>
<gene>
    <name evidence="1" type="ORF">DES52_1302</name>
</gene>
<protein>
    <submittedName>
        <fullName evidence="1">Uncharacterized protein</fullName>
    </submittedName>
</protein>
<name>A0A318RYQ8_9DEIO</name>
<evidence type="ECO:0000313" key="1">
    <source>
        <dbReference type="EMBL" id="PYE48359.1"/>
    </source>
</evidence>
<accession>A0A318RYQ8</accession>
<dbReference type="AlphaFoldDB" id="A0A318RYQ8"/>
<comment type="caution">
    <text evidence="1">The sequence shown here is derived from an EMBL/GenBank/DDBJ whole genome shotgun (WGS) entry which is preliminary data.</text>
</comment>
<keyword evidence="2" id="KW-1185">Reference proteome</keyword>
<organism evidence="1 2">
    <name type="scientific">Deinococcus yavapaiensis KR-236</name>
    <dbReference type="NCBI Taxonomy" id="694435"/>
    <lineage>
        <taxon>Bacteria</taxon>
        <taxon>Thermotogati</taxon>
        <taxon>Deinococcota</taxon>
        <taxon>Deinococci</taxon>
        <taxon>Deinococcales</taxon>
        <taxon>Deinococcaceae</taxon>
        <taxon>Deinococcus</taxon>
    </lineage>
</organism>
<dbReference type="Proteomes" id="UP000248326">
    <property type="component" value="Unassembled WGS sequence"/>
</dbReference>
<proteinExistence type="predicted"/>
<sequence length="277" mass="32091">MSVTLRPMSQRALLDVSAVVANWMQCPKFAWDMIRARGWLKRLGSKLPPLYVHRAFVIGVGVGELEEALGRAERNGPGVFLAFVRAAFGRVRHSIRWRTARKYQNRRAEECRFDKTVDRMMTHAPIDDRGSWEDSVPLSERRERMFLERQRRLLSKYDKLCPETKDFVRKHSACLMKPFTKFGPDGTARWNQLRVKVAQYCRSLQDRNALKRFFEEIFIFRRAPADALALALKHHEQANFRAFLAKKVKRSLRCACLPRPVYTIPIPPSAPLAPPVA</sequence>
<dbReference type="RefSeq" id="WP_146237422.1">
    <property type="nucleotide sequence ID" value="NZ_QJSX01000030.1"/>
</dbReference>
<evidence type="ECO:0000313" key="2">
    <source>
        <dbReference type="Proteomes" id="UP000248326"/>
    </source>
</evidence>
<dbReference type="EMBL" id="QJSX01000030">
    <property type="protein sequence ID" value="PYE48359.1"/>
    <property type="molecule type" value="Genomic_DNA"/>
</dbReference>